<evidence type="ECO:0000259" key="1">
    <source>
        <dbReference type="Pfam" id="PF10552"/>
    </source>
</evidence>
<name>A0A9X9F9S1_BACCE</name>
<evidence type="ECO:0000313" key="3">
    <source>
        <dbReference type="Proteomes" id="UP000308444"/>
    </source>
</evidence>
<proteinExistence type="predicted"/>
<comment type="caution">
    <text evidence="2">The sequence shown here is derived from an EMBL/GenBank/DDBJ whole genome shotgun (WGS) entry which is preliminary data.</text>
</comment>
<dbReference type="AlphaFoldDB" id="A0A9X9F9S1"/>
<evidence type="ECO:0000313" key="2">
    <source>
        <dbReference type="EMBL" id="TKJ08484.1"/>
    </source>
</evidence>
<reference evidence="2 3" key="1">
    <citation type="journal article" date="2019" name="Environ. Microbiol.">
        <title>An active ?-lactamase is a part of an orchestrated cell wall stress resistance network of Bacillus subtilis and related rhizosphere species.</title>
        <authorList>
            <person name="Bucher T."/>
            <person name="Keren-Paz A."/>
            <person name="Hausser J."/>
            <person name="Olender T."/>
            <person name="Cytryn E."/>
            <person name="Kolodkin-Gal I."/>
        </authorList>
    </citation>
    <scope>NUCLEOTIDE SEQUENCE [LARGE SCALE GENOMIC DNA]</scope>
    <source>
        <strain evidence="2 3">I32</strain>
    </source>
</reference>
<dbReference type="Pfam" id="PF10552">
    <property type="entry name" value="ORF6C"/>
    <property type="match status" value="1"/>
</dbReference>
<protein>
    <recommendedName>
        <fullName evidence="1">ORF6C domain-containing protein</fullName>
    </recommendedName>
</protein>
<dbReference type="InterPro" id="IPR018878">
    <property type="entry name" value="ORF6C_dom"/>
</dbReference>
<organism evidence="2 3">
    <name type="scientific">Bacillus cereus</name>
    <dbReference type="NCBI Taxonomy" id="1396"/>
    <lineage>
        <taxon>Bacteria</taxon>
        <taxon>Bacillati</taxon>
        <taxon>Bacillota</taxon>
        <taxon>Bacilli</taxon>
        <taxon>Bacillales</taxon>
        <taxon>Bacillaceae</taxon>
        <taxon>Bacillus</taxon>
        <taxon>Bacillus cereus group</taxon>
    </lineage>
</organism>
<gene>
    <name evidence="2" type="ORF">FC695_00845</name>
</gene>
<sequence length="142" mass="17063">LLKILEDDTAWDLYEQFVDEYFNIREQKQIPADPFRQIELIAAGTSNLNNRVTSLEHVVKEQLTIDYGQQEFLRKEINSRVAFIWNNWTDFVDCMKGSVNKREIYSRLYSRLYVRYKCGSYKDIRKKDFDDAIKYVKGWRGE</sequence>
<accession>A0A9X9F9S1</accession>
<dbReference type="EMBL" id="SZOH01000040">
    <property type="protein sequence ID" value="TKJ08484.1"/>
    <property type="molecule type" value="Genomic_DNA"/>
</dbReference>
<feature type="non-terminal residue" evidence="2">
    <location>
        <position position="1"/>
    </location>
</feature>
<feature type="domain" description="ORF6C" evidence="1">
    <location>
        <begin position="36"/>
        <end position="140"/>
    </location>
</feature>
<dbReference type="Proteomes" id="UP000308444">
    <property type="component" value="Unassembled WGS sequence"/>
</dbReference>